<feature type="signal peptide" evidence="1">
    <location>
        <begin position="1"/>
        <end position="20"/>
    </location>
</feature>
<evidence type="ECO:0000256" key="1">
    <source>
        <dbReference type="SAM" id="SignalP"/>
    </source>
</evidence>
<dbReference type="RefSeq" id="WP_346823438.1">
    <property type="nucleotide sequence ID" value="NZ_JBDKWZ010000015.1"/>
</dbReference>
<sequence length="534" mass="61603">MRTLWLILGLYFCCSLNLEAHPISISWAEAQVGKSKTTVRLRILAEDLYLYHQLQPDARDKISLDALYSAAQKHKLFLQKYFFIRDEQGNKLEAKFVKTDLSNLSIEGIEVSNLMEYSVYYVLEYTHRQPRQFAFYQQFGGAHSPYNALMLLTVTTEGSQDKQTVELGREKPYIHSFDWSESPGKKPGLFQSDLPVENQHSLLGIGSYSALHSFLYVQTFEVRHEILIPFATLETWISVERKDDLFLEVEEQQKAEDAIGRFFKGICRVEINGREISATVHRVDFYGLDFRDFAQLAPRKRLNIAHARVGVILTFPVDLPVNQVRVNWKEFNFQIRKLNMTVYTYEQTFQKKLTRYQPVLQWKNDRALAVPKVKAVHVANNDSWLGWLSSSGLPPEKAEAAAATLLKNLYQAFAHRSENAIYESLSQTATGGALTEVYLQIKKGLAMQEQGGALVSIRKMDIQESELLNAKKEAFTVRLSWTVSGRVEHWGHMHDRENLYEGKISVKNEEGYWKIDKLQVLSEERLRFQTSLRK</sequence>
<name>A0AAW9SIY6_9BACT</name>
<proteinExistence type="predicted"/>
<gene>
    <name evidence="2" type="ORF">AAG747_22240</name>
</gene>
<comment type="caution">
    <text evidence="2">The sequence shown here is derived from an EMBL/GenBank/DDBJ whole genome shotgun (WGS) entry which is preliminary data.</text>
</comment>
<dbReference type="EMBL" id="JBDKWZ010000015">
    <property type="protein sequence ID" value="MEN7550656.1"/>
    <property type="molecule type" value="Genomic_DNA"/>
</dbReference>
<protein>
    <submittedName>
        <fullName evidence="2">Uncharacterized protein</fullName>
    </submittedName>
</protein>
<dbReference type="AlphaFoldDB" id="A0AAW9SIY6"/>
<feature type="chain" id="PRO_5043578263" evidence="1">
    <location>
        <begin position="21"/>
        <end position="534"/>
    </location>
</feature>
<accession>A0AAW9SIY6</accession>
<dbReference type="Proteomes" id="UP001403385">
    <property type="component" value="Unassembled WGS sequence"/>
</dbReference>
<reference evidence="2 3" key="1">
    <citation type="submission" date="2024-04" db="EMBL/GenBank/DDBJ databases">
        <title>Novel genus in family Flammeovirgaceae.</title>
        <authorList>
            <person name="Nguyen T.H."/>
            <person name="Vuong T.Q."/>
            <person name="Le H."/>
            <person name="Kim S.-G."/>
        </authorList>
    </citation>
    <scope>NUCLEOTIDE SEQUENCE [LARGE SCALE GENOMIC DNA]</scope>
    <source>
        <strain evidence="2 3">JCM 23209</strain>
    </source>
</reference>
<evidence type="ECO:0000313" key="3">
    <source>
        <dbReference type="Proteomes" id="UP001403385"/>
    </source>
</evidence>
<keyword evidence="1" id="KW-0732">Signal</keyword>
<evidence type="ECO:0000313" key="2">
    <source>
        <dbReference type="EMBL" id="MEN7550656.1"/>
    </source>
</evidence>
<keyword evidence="3" id="KW-1185">Reference proteome</keyword>
<organism evidence="2 3">
    <name type="scientific">Rapidithrix thailandica</name>
    <dbReference type="NCBI Taxonomy" id="413964"/>
    <lineage>
        <taxon>Bacteria</taxon>
        <taxon>Pseudomonadati</taxon>
        <taxon>Bacteroidota</taxon>
        <taxon>Cytophagia</taxon>
        <taxon>Cytophagales</taxon>
        <taxon>Flammeovirgaceae</taxon>
        <taxon>Rapidithrix</taxon>
    </lineage>
</organism>